<dbReference type="eggNOG" id="COG0030">
    <property type="taxonomic scope" value="Bacteria"/>
</dbReference>
<evidence type="ECO:0000313" key="6">
    <source>
        <dbReference type="Proteomes" id="UP000007962"/>
    </source>
</evidence>
<proteinExistence type="inferred from homology"/>
<reference evidence="5 6" key="1">
    <citation type="journal article" date="2009" name="Stand. Genomic Sci.">
        <title>Complete genome sequence of Beutenbergia cavernae type strain (HKI 0122).</title>
        <authorList>
            <person name="Land M."/>
            <person name="Pukall R."/>
            <person name="Abt B."/>
            <person name="Goker M."/>
            <person name="Rohde M."/>
            <person name="Glavina Del Rio T."/>
            <person name="Tice H."/>
            <person name="Copeland A."/>
            <person name="Cheng J.F."/>
            <person name="Lucas S."/>
            <person name="Chen F."/>
            <person name="Nolan M."/>
            <person name="Bruce D."/>
            <person name="Goodwin L."/>
            <person name="Pitluck S."/>
            <person name="Ivanova N."/>
            <person name="Mavromatis K."/>
            <person name="Ovchinnikova G."/>
            <person name="Pati A."/>
            <person name="Chen A."/>
            <person name="Palaniappan K."/>
            <person name="Hauser L."/>
            <person name="Chang Y.J."/>
            <person name="Jefferies C.C."/>
            <person name="Saunders E."/>
            <person name="Brettin T."/>
            <person name="Detter J.C."/>
            <person name="Han C."/>
            <person name="Chain P."/>
            <person name="Bristow J."/>
            <person name="Eisen J.A."/>
            <person name="Markowitz V."/>
            <person name="Hugenholtz P."/>
            <person name="Kyrpides N.C."/>
            <person name="Klenk H.P."/>
            <person name="Lapidus A."/>
        </authorList>
    </citation>
    <scope>NUCLEOTIDE SEQUENCE [LARGE SCALE GENOMIC DNA]</scope>
    <source>
        <strain evidence="6">ATCC BAA-8 / DSM 12333 / NBRC 16432</strain>
    </source>
</reference>
<dbReference type="InterPro" id="IPR013216">
    <property type="entry name" value="Methyltransf_11"/>
</dbReference>
<sequence length="266" mass="28772">MPEDRIARDAGRDLFGADPAAYLQARPGYPDWVYDELVERCGLRPGTATFEIGPGPGTATGRLLELGADPLVAVEPDARLATFLRERFPDAPLDVVAASFEDAPLELGAFDLGVSFTAFHWLPEEAALAEVARLLRPGGWWAACWNVFGDDALPDPFHDATTQLLRGPTGPAAGTRGTPFGIDTDARLDALRRADAFDVVDARTSTWSLELDAERTVALYATFSNVVVRPDAGHVLAELGRIAREEFGGRVVRNMTTSLVLGRRRG</sequence>
<dbReference type="OrthoDB" id="9797252at2"/>
<evidence type="ECO:0000256" key="1">
    <source>
        <dbReference type="ARBA" id="ARBA00008361"/>
    </source>
</evidence>
<dbReference type="SUPFAM" id="SSF53335">
    <property type="entry name" value="S-adenosyl-L-methionine-dependent methyltransferases"/>
    <property type="match status" value="1"/>
</dbReference>
<evidence type="ECO:0000256" key="3">
    <source>
        <dbReference type="ARBA" id="ARBA00022679"/>
    </source>
</evidence>
<comment type="similarity">
    <text evidence="1">Belongs to the methyltransferase superfamily.</text>
</comment>
<dbReference type="GO" id="GO:0008757">
    <property type="term" value="F:S-adenosylmethionine-dependent methyltransferase activity"/>
    <property type="evidence" value="ECO:0007669"/>
    <property type="project" value="InterPro"/>
</dbReference>
<evidence type="ECO:0000313" key="5">
    <source>
        <dbReference type="EMBL" id="ACQ81894.1"/>
    </source>
</evidence>
<keyword evidence="3 5" id="KW-0808">Transferase</keyword>
<dbReference type="Proteomes" id="UP000007962">
    <property type="component" value="Chromosome"/>
</dbReference>
<dbReference type="AlphaFoldDB" id="C5C3I5"/>
<dbReference type="KEGG" id="bcv:Bcav_3652"/>
<dbReference type="RefSeq" id="WP_015884131.1">
    <property type="nucleotide sequence ID" value="NC_012669.1"/>
</dbReference>
<dbReference type="EMBL" id="CP001618">
    <property type="protein sequence ID" value="ACQ81894.1"/>
    <property type="molecule type" value="Genomic_DNA"/>
</dbReference>
<keyword evidence="2 5" id="KW-0489">Methyltransferase</keyword>
<organism evidence="5 6">
    <name type="scientific">Beutenbergia cavernae (strain ATCC BAA-8 / DSM 12333 / CCUG 43141 / JCM 11478 / NBRC 16432 / NCIMB 13614 / HKI 0122)</name>
    <dbReference type="NCBI Taxonomy" id="471853"/>
    <lineage>
        <taxon>Bacteria</taxon>
        <taxon>Bacillati</taxon>
        <taxon>Actinomycetota</taxon>
        <taxon>Actinomycetes</taxon>
        <taxon>Micrococcales</taxon>
        <taxon>Beutenbergiaceae</taxon>
        <taxon>Beutenbergia</taxon>
    </lineage>
</organism>
<dbReference type="Gene3D" id="3.40.50.150">
    <property type="entry name" value="Vaccinia Virus protein VP39"/>
    <property type="match status" value="1"/>
</dbReference>
<dbReference type="GO" id="GO:0032259">
    <property type="term" value="P:methylation"/>
    <property type="evidence" value="ECO:0007669"/>
    <property type="project" value="UniProtKB-KW"/>
</dbReference>
<dbReference type="InterPro" id="IPR051052">
    <property type="entry name" value="Diverse_substrate_MTase"/>
</dbReference>
<evidence type="ECO:0000259" key="4">
    <source>
        <dbReference type="Pfam" id="PF08241"/>
    </source>
</evidence>
<dbReference type="Pfam" id="PF08241">
    <property type="entry name" value="Methyltransf_11"/>
    <property type="match status" value="1"/>
</dbReference>
<dbReference type="PANTHER" id="PTHR44942">
    <property type="entry name" value="METHYLTRANSF_11 DOMAIN-CONTAINING PROTEIN"/>
    <property type="match status" value="1"/>
</dbReference>
<protein>
    <submittedName>
        <fullName evidence="5">Methyltransferase type 11</fullName>
    </submittedName>
</protein>
<name>C5C3I5_BEUC1</name>
<accession>C5C3I5</accession>
<dbReference type="HOGENOM" id="CLU_049344_7_1_11"/>
<evidence type="ECO:0000256" key="2">
    <source>
        <dbReference type="ARBA" id="ARBA00022603"/>
    </source>
</evidence>
<dbReference type="CDD" id="cd02440">
    <property type="entry name" value="AdoMet_MTases"/>
    <property type="match status" value="1"/>
</dbReference>
<dbReference type="PANTHER" id="PTHR44942:SF4">
    <property type="entry name" value="METHYLTRANSFERASE TYPE 11 DOMAIN-CONTAINING PROTEIN"/>
    <property type="match status" value="1"/>
</dbReference>
<dbReference type="InterPro" id="IPR029063">
    <property type="entry name" value="SAM-dependent_MTases_sf"/>
</dbReference>
<keyword evidence="6" id="KW-1185">Reference proteome</keyword>
<dbReference type="STRING" id="471853.Bcav_3652"/>
<feature type="domain" description="Methyltransferase type 11" evidence="4">
    <location>
        <begin position="51"/>
        <end position="141"/>
    </location>
</feature>
<gene>
    <name evidence="5" type="ordered locus">Bcav_3652</name>
</gene>